<evidence type="ECO:0000256" key="3">
    <source>
        <dbReference type="ARBA" id="ARBA00022827"/>
    </source>
</evidence>
<dbReference type="SUPFAM" id="SSF52425">
    <property type="entry name" value="Cryptochrome/photolyase, N-terminal domain"/>
    <property type="match status" value="1"/>
</dbReference>
<dbReference type="Proteomes" id="UP000011014">
    <property type="component" value="Unassembled WGS sequence"/>
</dbReference>
<name>E4YMW4_OIKDI</name>
<organism evidence="7">
    <name type="scientific">Oikopleura dioica</name>
    <name type="common">Tunicate</name>
    <dbReference type="NCBI Taxonomy" id="34765"/>
    <lineage>
        <taxon>Eukaryota</taxon>
        <taxon>Metazoa</taxon>
        <taxon>Chordata</taxon>
        <taxon>Tunicata</taxon>
        <taxon>Appendicularia</taxon>
        <taxon>Copelata</taxon>
        <taxon>Oikopleuridae</taxon>
        <taxon>Oikopleura</taxon>
    </lineage>
</organism>
<dbReference type="GO" id="GO:0071949">
    <property type="term" value="F:FAD binding"/>
    <property type="evidence" value="ECO:0007669"/>
    <property type="project" value="TreeGrafter"/>
</dbReference>
<dbReference type="PANTHER" id="PTHR11455:SF9">
    <property type="entry name" value="CRYPTOCHROME CIRCADIAN CLOCK 5 ISOFORM X1"/>
    <property type="match status" value="1"/>
</dbReference>
<keyword evidence="3 4" id="KW-0274">FAD</keyword>
<keyword evidence="2 4" id="KW-0285">Flavoprotein</keyword>
<dbReference type="InterPro" id="IPR036155">
    <property type="entry name" value="Crypto/Photolyase_N_sf"/>
</dbReference>
<dbReference type="AlphaFoldDB" id="E4YMW4"/>
<dbReference type="InterPro" id="IPR036134">
    <property type="entry name" value="Crypto/Photolyase_FAD-like_sf"/>
</dbReference>
<dbReference type="Pfam" id="PF00875">
    <property type="entry name" value="DNA_photolyase"/>
    <property type="match status" value="1"/>
</dbReference>
<feature type="site" description="Electron transfer via tryptophanyl radical" evidence="5">
    <location>
        <position position="389"/>
    </location>
</feature>
<dbReference type="Pfam" id="PF03441">
    <property type="entry name" value="FAD_binding_7"/>
    <property type="match status" value="1"/>
</dbReference>
<dbReference type="EMBL" id="FN654847">
    <property type="protein sequence ID" value="CBY36823.1"/>
    <property type="molecule type" value="Genomic_DNA"/>
</dbReference>
<dbReference type="Gene3D" id="3.40.50.620">
    <property type="entry name" value="HUPs"/>
    <property type="match status" value="1"/>
</dbReference>
<dbReference type="InterPro" id="IPR006050">
    <property type="entry name" value="DNA_photolyase_N"/>
</dbReference>
<evidence type="ECO:0000256" key="5">
    <source>
        <dbReference type="PIRSR" id="PIRSR602081-2"/>
    </source>
</evidence>
<reference evidence="7" key="1">
    <citation type="journal article" date="2010" name="Science">
        <title>Plasticity of animal genome architecture unmasked by rapid evolution of a pelagic tunicate.</title>
        <authorList>
            <person name="Denoeud F."/>
            <person name="Henriet S."/>
            <person name="Mungpakdee S."/>
            <person name="Aury J.M."/>
            <person name="Da Silva C."/>
            <person name="Brinkmann H."/>
            <person name="Mikhaleva J."/>
            <person name="Olsen L.C."/>
            <person name="Jubin C."/>
            <person name="Canestro C."/>
            <person name="Bouquet J.M."/>
            <person name="Danks G."/>
            <person name="Poulain J."/>
            <person name="Campsteijn C."/>
            <person name="Adamski M."/>
            <person name="Cross I."/>
            <person name="Yadetie F."/>
            <person name="Muffato M."/>
            <person name="Louis A."/>
            <person name="Butcher S."/>
            <person name="Tsagkogeorga G."/>
            <person name="Konrad A."/>
            <person name="Singh S."/>
            <person name="Jensen M.F."/>
            <person name="Cong E.H."/>
            <person name="Eikeseth-Otteraa H."/>
            <person name="Noel B."/>
            <person name="Anthouard V."/>
            <person name="Porcel B.M."/>
            <person name="Kachouri-Lafond R."/>
            <person name="Nishino A."/>
            <person name="Ugolini M."/>
            <person name="Chourrout P."/>
            <person name="Nishida H."/>
            <person name="Aasland R."/>
            <person name="Huzurbazar S."/>
            <person name="Westhof E."/>
            <person name="Delsuc F."/>
            <person name="Lehrach H."/>
            <person name="Reinhardt R."/>
            <person name="Weissenbach J."/>
            <person name="Roy S.W."/>
            <person name="Artiguenave F."/>
            <person name="Postlethwait J.H."/>
            <person name="Manak J.R."/>
            <person name="Thompson E.M."/>
            <person name="Jaillon O."/>
            <person name="Du Pasquier L."/>
            <person name="Boudinot P."/>
            <person name="Liberles D.A."/>
            <person name="Volff J.N."/>
            <person name="Philippe H."/>
            <person name="Lenhard B."/>
            <person name="Roest Crollius H."/>
            <person name="Wincker P."/>
            <person name="Chourrout D."/>
        </authorList>
    </citation>
    <scope>NUCLEOTIDE SEQUENCE [LARGE SCALE GENOMIC DNA]</scope>
</reference>
<feature type="binding site" evidence="4">
    <location>
        <begin position="246"/>
        <end position="250"/>
    </location>
    <ligand>
        <name>FAD</name>
        <dbReference type="ChEBI" id="CHEBI:57692"/>
    </ligand>
</feature>
<dbReference type="GO" id="GO:0003677">
    <property type="term" value="F:DNA binding"/>
    <property type="evidence" value="ECO:0007669"/>
    <property type="project" value="TreeGrafter"/>
</dbReference>
<sequence>MEKTHRTVHWFRKGLRLHDNEALYHAVTTSQVVFPIYILDVDWQTEKEKFSALKTRFLIECLRDLDEGLKKYGTRLYVLTGDATTVIKKFCKENEITQMTWMKDAEIFYRERDEEITKVVHRMEIKTKSFLGHTLYDQDEVIAKNGGKIPMDLSEFYAAIADMEQPGAPCPTVTAKHFKLGSKKIIIFKKSILAFGVWGHQAPRSLPIYRGGERQALKVLQAKINDPTLFTLNGFNQGVKTKLPHTTYLSAYQNYGCISTRHFWKAAEKLPESKTIMLRGQIMYREFFYVAASQVNNFTKMAGNRICRQIEWYKNEEHLSAWQEGRTGYPYIDAVMRQLVTEGFIHHLNRWAVASFLTNGQLWLNWEHGQEMFEEHQIDGDYAMNAGCWMWCTGSAFMDSISEKTLDPVKFARRWDPEGHFTRKYCPELKNMPLKYLFSPWEAPVNVQRYAQFFILCLPVFQFQSNYISLWRIMTN</sequence>
<accession>E4YMW4</accession>
<dbReference type="PANTHER" id="PTHR11455">
    <property type="entry name" value="CRYPTOCHROME"/>
    <property type="match status" value="1"/>
</dbReference>
<dbReference type="Gene3D" id="1.25.40.80">
    <property type="match status" value="1"/>
</dbReference>
<evidence type="ECO:0000256" key="1">
    <source>
        <dbReference type="ARBA" id="ARBA00005862"/>
    </source>
</evidence>
<dbReference type="InterPro" id="IPR014729">
    <property type="entry name" value="Rossmann-like_a/b/a_fold"/>
</dbReference>
<comment type="similarity">
    <text evidence="1">Belongs to the DNA photolyase class-1 family.</text>
</comment>
<dbReference type="InterPro" id="IPR005101">
    <property type="entry name" value="Cryptochr/Photolyase_FAD-bd"/>
</dbReference>
<feature type="domain" description="Photolyase/cryptochrome alpha/beta" evidence="6">
    <location>
        <begin position="5"/>
        <end position="135"/>
    </location>
</feature>
<dbReference type="GO" id="GO:0003904">
    <property type="term" value="F:deoxyribodipyrimidine photo-lyase activity"/>
    <property type="evidence" value="ECO:0007669"/>
    <property type="project" value="TreeGrafter"/>
</dbReference>
<dbReference type="PROSITE" id="PS51645">
    <property type="entry name" value="PHR_CRY_ALPHA_BETA"/>
    <property type="match status" value="1"/>
</dbReference>
<feature type="binding site" evidence="4">
    <location>
        <begin position="379"/>
        <end position="381"/>
    </location>
    <ligand>
        <name>FAD</name>
        <dbReference type="ChEBI" id="CHEBI:57692"/>
    </ligand>
</feature>
<protein>
    <recommendedName>
        <fullName evidence="6">Photolyase/cryptochrome alpha/beta domain-containing protein</fullName>
    </recommendedName>
</protein>
<evidence type="ECO:0000256" key="4">
    <source>
        <dbReference type="PIRSR" id="PIRSR602081-1"/>
    </source>
</evidence>
<evidence type="ECO:0000313" key="7">
    <source>
        <dbReference type="EMBL" id="CBY36823.1"/>
    </source>
</evidence>
<proteinExistence type="inferred from homology"/>
<dbReference type="SUPFAM" id="SSF48173">
    <property type="entry name" value="Cryptochrome/photolyase FAD-binding domain"/>
    <property type="match status" value="1"/>
</dbReference>
<gene>
    <name evidence="7" type="ORF">GSOID_T00029863001</name>
</gene>
<dbReference type="Gene3D" id="1.10.579.10">
    <property type="entry name" value="DNA Cyclobutane Dipyrimidine Photolyase, subunit A, domain 3"/>
    <property type="match status" value="1"/>
</dbReference>
<feature type="site" description="Electron transfer via tryptophanyl radical" evidence="5">
    <location>
        <position position="312"/>
    </location>
</feature>
<dbReference type="InterPro" id="IPR002081">
    <property type="entry name" value="Cryptochrome/DNA_photolyase_1"/>
</dbReference>
<feature type="site" description="Electron transfer via tryptophanyl radical" evidence="5">
    <location>
        <position position="366"/>
    </location>
</feature>
<feature type="binding site" evidence="4">
    <location>
        <begin position="281"/>
        <end position="288"/>
    </location>
    <ligand>
        <name>FAD</name>
        <dbReference type="ChEBI" id="CHEBI:57692"/>
    </ligand>
</feature>
<evidence type="ECO:0000256" key="2">
    <source>
        <dbReference type="ARBA" id="ARBA00022630"/>
    </source>
</evidence>
<comment type="cofactor">
    <cofactor evidence="4">
        <name>FAD</name>
        <dbReference type="ChEBI" id="CHEBI:57692"/>
    </cofactor>
    <text evidence="4">Binds 1 FAD per subunit.</text>
</comment>
<feature type="non-terminal residue" evidence="7">
    <location>
        <position position="476"/>
    </location>
</feature>
<evidence type="ECO:0000259" key="6">
    <source>
        <dbReference type="PROSITE" id="PS51645"/>
    </source>
</evidence>